<reference evidence="1" key="1">
    <citation type="submission" date="2019-11" db="UniProtKB">
        <authorList>
            <consortium name="WormBaseParasite"/>
        </authorList>
    </citation>
    <scope>IDENTIFICATION</scope>
</reference>
<sequence length="108" mass="11985">MSAFASSCAFAERRVWLVGTTTATTNVGIRRCHTILPKGVSPIPISRCLADLVAHFSPLALINWDYLLEVAHSRLFRSAPGWNVVPSRGSLVYFFPVRGQHMSARQML</sequence>
<protein>
    <submittedName>
        <fullName evidence="1">Secreted protein</fullName>
    </submittedName>
</protein>
<dbReference type="AlphaFoldDB" id="A0A5K3EJT9"/>
<name>A0A5K3EJT9_MESCO</name>
<accession>A0A5K3EJT9</accession>
<proteinExistence type="predicted"/>
<dbReference type="WBParaSite" id="MCU_001131-RA">
    <property type="protein sequence ID" value="MCU_001131-RA"/>
    <property type="gene ID" value="MCU_001131"/>
</dbReference>
<evidence type="ECO:0000313" key="1">
    <source>
        <dbReference type="WBParaSite" id="MCU_001131-RA"/>
    </source>
</evidence>
<organism evidence="1">
    <name type="scientific">Mesocestoides corti</name>
    <name type="common">Flatworm</name>
    <dbReference type="NCBI Taxonomy" id="53468"/>
    <lineage>
        <taxon>Eukaryota</taxon>
        <taxon>Metazoa</taxon>
        <taxon>Spiralia</taxon>
        <taxon>Lophotrochozoa</taxon>
        <taxon>Platyhelminthes</taxon>
        <taxon>Cestoda</taxon>
        <taxon>Eucestoda</taxon>
        <taxon>Cyclophyllidea</taxon>
        <taxon>Mesocestoididae</taxon>
        <taxon>Mesocestoides</taxon>
    </lineage>
</organism>